<reference evidence="3 4" key="1">
    <citation type="submission" date="2018-02" db="EMBL/GenBank/DDBJ databases">
        <title>Comparative genomes isolates from brazilian mangrove.</title>
        <authorList>
            <person name="Araujo J.E."/>
            <person name="Taketani R.G."/>
            <person name="Silva M.C.P."/>
            <person name="Loureco M.V."/>
            <person name="Andreote F.D."/>
        </authorList>
    </citation>
    <scope>NUCLEOTIDE SEQUENCE [LARGE SCALE GENOMIC DNA]</scope>
    <source>
        <strain evidence="3 4">Nap-Phe MGV</strain>
    </source>
</reference>
<feature type="compositionally biased region" description="Pro residues" evidence="1">
    <location>
        <begin position="41"/>
        <end position="64"/>
    </location>
</feature>
<proteinExistence type="predicted"/>
<keyword evidence="2" id="KW-0472">Membrane</keyword>
<dbReference type="EMBL" id="PUHZ01000008">
    <property type="protein sequence ID" value="PQO46673.1"/>
    <property type="molecule type" value="Genomic_DNA"/>
</dbReference>
<gene>
    <name evidence="3" type="ORF">C5Y93_07510</name>
</gene>
<accession>A0A2S8GQG8</accession>
<feature type="transmembrane region" description="Helical" evidence="2">
    <location>
        <begin position="117"/>
        <end position="142"/>
    </location>
</feature>
<dbReference type="Proteomes" id="UP000237819">
    <property type="component" value="Unassembled WGS sequence"/>
</dbReference>
<dbReference type="AlphaFoldDB" id="A0A2S8GQG8"/>
<evidence type="ECO:0000313" key="4">
    <source>
        <dbReference type="Proteomes" id="UP000237819"/>
    </source>
</evidence>
<evidence type="ECO:0000313" key="3">
    <source>
        <dbReference type="EMBL" id="PQO46673.1"/>
    </source>
</evidence>
<feature type="region of interest" description="Disordered" evidence="1">
    <location>
        <begin position="41"/>
        <end position="106"/>
    </location>
</feature>
<evidence type="ECO:0000256" key="2">
    <source>
        <dbReference type="SAM" id="Phobius"/>
    </source>
</evidence>
<dbReference type="RefSeq" id="WP_105334800.1">
    <property type="nucleotide sequence ID" value="NZ_PUHZ01000008.1"/>
</dbReference>
<keyword evidence="2" id="KW-1133">Transmembrane helix</keyword>
<protein>
    <submittedName>
        <fullName evidence="3">Uncharacterized protein</fullName>
    </submittedName>
</protein>
<sequence>MQLRCPHCSTVLEIQSPAGTQVQCPSCSGVFMVPDMGPAAGAPPVPPLPQPPLTQPSAPQPPTLDAPLIQTRPKPPGRKSSPPPPKKPKPAEPGAEGEGTDGEGEEEVSFFAKHQKLIINIAAGGVGAVALFLVFAVAKYLVLGSSGGGTPTEQVATETNTNVGNKIQDILDKSENDPDFYINWSDASKSSKILDGLKVKVHHVEWGEVRGQDERGELVLSGQPFMVVFLELANRSPNTIEFKTWYGTEFKSPAGFRTAQLSDEQRNTYYPLRFDDIAKLKWNTPQKTFQPKDEGTDSIVFDVGQDFNPKTVQNLYLDLPGQAIGEGGSFRFKIPRSMIQGLDD</sequence>
<dbReference type="InterPro" id="IPR011723">
    <property type="entry name" value="Znf/thioredoxin_put"/>
</dbReference>
<evidence type="ECO:0000256" key="1">
    <source>
        <dbReference type="SAM" id="MobiDB-lite"/>
    </source>
</evidence>
<keyword evidence="2" id="KW-0812">Transmembrane</keyword>
<organism evidence="3 4">
    <name type="scientific">Blastopirellula marina</name>
    <dbReference type="NCBI Taxonomy" id="124"/>
    <lineage>
        <taxon>Bacteria</taxon>
        <taxon>Pseudomonadati</taxon>
        <taxon>Planctomycetota</taxon>
        <taxon>Planctomycetia</taxon>
        <taxon>Pirellulales</taxon>
        <taxon>Pirellulaceae</taxon>
        <taxon>Blastopirellula</taxon>
    </lineage>
</organism>
<name>A0A2S8GQG8_9BACT</name>
<comment type="caution">
    <text evidence="3">The sequence shown here is derived from an EMBL/GenBank/DDBJ whole genome shotgun (WGS) entry which is preliminary data.</text>
</comment>
<dbReference type="NCBIfam" id="TIGR02098">
    <property type="entry name" value="MJ0042_CXXC"/>
    <property type="match status" value="1"/>
</dbReference>
<dbReference type="OrthoDB" id="258888at2"/>